<dbReference type="GO" id="GO:0016787">
    <property type="term" value="F:hydrolase activity"/>
    <property type="evidence" value="ECO:0007669"/>
    <property type="project" value="UniProtKB-KW"/>
</dbReference>
<keyword evidence="3" id="KW-1185">Reference proteome</keyword>
<feature type="domain" description="Peptidase M20 dimerisation" evidence="1">
    <location>
        <begin position="176"/>
        <end position="259"/>
    </location>
</feature>
<dbReference type="EMBL" id="JAFBEV010000012">
    <property type="protein sequence ID" value="MBM7658100.1"/>
    <property type="molecule type" value="Genomic_DNA"/>
</dbReference>
<dbReference type="PANTHER" id="PTHR11014">
    <property type="entry name" value="PEPTIDASE M20 FAMILY MEMBER"/>
    <property type="match status" value="1"/>
</dbReference>
<dbReference type="Proteomes" id="UP000823201">
    <property type="component" value="Unassembled WGS sequence"/>
</dbReference>
<dbReference type="Pfam" id="PF01546">
    <property type="entry name" value="Peptidase_M20"/>
    <property type="match status" value="1"/>
</dbReference>
<dbReference type="PANTHER" id="PTHR11014:SF122">
    <property type="entry name" value="AMIDOHYDROLASE AMHX"/>
    <property type="match status" value="1"/>
</dbReference>
<dbReference type="Gene3D" id="3.40.630.10">
    <property type="entry name" value="Zn peptidases"/>
    <property type="match status" value="1"/>
</dbReference>
<comment type="caution">
    <text evidence="2">The sequence shown here is derived from an EMBL/GenBank/DDBJ whole genome shotgun (WGS) entry which is preliminary data.</text>
</comment>
<dbReference type="InterPro" id="IPR017439">
    <property type="entry name" value="Amidohydrolase"/>
</dbReference>
<proteinExistence type="predicted"/>
<organism evidence="2 3">
    <name type="scientific">Sporolactobacillus spathodeae</name>
    <dbReference type="NCBI Taxonomy" id="1465502"/>
    <lineage>
        <taxon>Bacteria</taxon>
        <taxon>Bacillati</taxon>
        <taxon>Bacillota</taxon>
        <taxon>Bacilli</taxon>
        <taxon>Bacillales</taxon>
        <taxon>Sporolactobacillaceae</taxon>
        <taxon>Sporolactobacillus</taxon>
    </lineage>
</organism>
<dbReference type="InterPro" id="IPR037484">
    <property type="entry name" value="AmhX-like"/>
</dbReference>
<accession>A0ABS2Q9V4</accession>
<evidence type="ECO:0000313" key="3">
    <source>
        <dbReference type="Proteomes" id="UP000823201"/>
    </source>
</evidence>
<dbReference type="PIRSF" id="PIRSF005962">
    <property type="entry name" value="Pept_M20D_amidohydro"/>
    <property type="match status" value="1"/>
</dbReference>
<dbReference type="InterPro" id="IPR011650">
    <property type="entry name" value="Peptidase_M20_dimer"/>
</dbReference>
<dbReference type="InterPro" id="IPR036264">
    <property type="entry name" value="Bact_exopeptidase_dim_dom"/>
</dbReference>
<evidence type="ECO:0000259" key="1">
    <source>
        <dbReference type="Pfam" id="PF07687"/>
    </source>
</evidence>
<dbReference type="NCBIfam" id="TIGR01891">
    <property type="entry name" value="amidohydrolases"/>
    <property type="match status" value="1"/>
</dbReference>
<keyword evidence="2" id="KW-0378">Hydrolase</keyword>
<evidence type="ECO:0000313" key="2">
    <source>
        <dbReference type="EMBL" id="MBM7658100.1"/>
    </source>
</evidence>
<dbReference type="Pfam" id="PF07687">
    <property type="entry name" value="M20_dimer"/>
    <property type="match status" value="1"/>
</dbReference>
<dbReference type="EC" id="3.5.1.-" evidence="2"/>
<dbReference type="SUPFAM" id="SSF53187">
    <property type="entry name" value="Zn-dependent exopeptidases"/>
    <property type="match status" value="1"/>
</dbReference>
<reference evidence="2 3" key="1">
    <citation type="submission" date="2021-01" db="EMBL/GenBank/DDBJ databases">
        <title>Genomic Encyclopedia of Type Strains, Phase IV (KMG-IV): sequencing the most valuable type-strain genomes for metagenomic binning, comparative biology and taxonomic classification.</title>
        <authorList>
            <person name="Goeker M."/>
        </authorList>
    </citation>
    <scope>NUCLEOTIDE SEQUENCE [LARGE SCALE GENOMIC DNA]</scope>
    <source>
        <strain evidence="2 3">DSM 100968</strain>
    </source>
</reference>
<dbReference type="InterPro" id="IPR002933">
    <property type="entry name" value="Peptidase_M20"/>
</dbReference>
<dbReference type="CDD" id="cd08018">
    <property type="entry name" value="M20_Acy1_amhX-like"/>
    <property type="match status" value="1"/>
</dbReference>
<dbReference type="Gene3D" id="3.30.70.360">
    <property type="match status" value="1"/>
</dbReference>
<dbReference type="RefSeq" id="WP_205006629.1">
    <property type="nucleotide sequence ID" value="NZ_CBCRXA010000018.1"/>
</dbReference>
<sequence length="373" mass="40242">MIALEEETKQQIIGYFNHLHEHPEISMQEFQTTNYLQLQLEQLGWNTKRFADCPGVIGEIGSGRPIIGLRADMDALWQHVGGSLRANHSCGHDAHMAMALGAARLLPRLPRAVGTVRLLFQPAEETGEGALAFCDRGVAGDLDYLFGVHLRPQQETRNGLARPAIFHGACRTITGTISGLEAHASRPHLGINAIEAAAMIATALNQIHLDPMISYSVKMTQLHAGTAANIIPGQASFTLDLRAETNEAMADLTEKTRCAVQNATACSGATVTLTVPEGSPASAASVDAMTIMTEAIREELGNECCKPPLPSSGGDDFNHYARRFPKLKTTMLALGCDLTPGLHHPQMQFNHDAIFDGVRILTTAILLALKKSE</sequence>
<gene>
    <name evidence="2" type="ORF">JOC27_001553</name>
</gene>
<protein>
    <submittedName>
        <fullName evidence="2">Amidohydrolase</fullName>
        <ecNumber evidence="2">3.5.1.-</ecNumber>
    </submittedName>
</protein>
<dbReference type="SUPFAM" id="SSF55031">
    <property type="entry name" value="Bacterial exopeptidase dimerisation domain"/>
    <property type="match status" value="1"/>
</dbReference>
<name>A0ABS2Q9V4_9BACL</name>